<keyword evidence="2" id="KW-1185">Reference proteome</keyword>
<feature type="non-terminal residue" evidence="1">
    <location>
        <position position="1"/>
    </location>
</feature>
<reference evidence="1" key="1">
    <citation type="submission" date="2021-03" db="EMBL/GenBank/DDBJ databases">
        <title>Evolutionary priming and transition to the ectomycorrhizal habit in an iconic lineage of mushroom-forming fungi: is preadaptation a requirement?</title>
        <authorList>
            <consortium name="DOE Joint Genome Institute"/>
            <person name="Looney B.P."/>
            <person name="Miyauchi S."/>
            <person name="Morin E."/>
            <person name="Drula E."/>
            <person name="Courty P.E."/>
            <person name="Chicoki N."/>
            <person name="Fauchery L."/>
            <person name="Kohler A."/>
            <person name="Kuo A."/>
            <person name="LaButti K."/>
            <person name="Pangilinan J."/>
            <person name="Lipzen A."/>
            <person name="Riley R."/>
            <person name="Andreopoulos W."/>
            <person name="He G."/>
            <person name="Johnson J."/>
            <person name="Barry K.W."/>
            <person name="Grigoriev I.V."/>
            <person name="Nagy L."/>
            <person name="Hibbett D."/>
            <person name="Henrissat B."/>
            <person name="Matheny P.B."/>
            <person name="Labbe J."/>
            <person name="Martin A.F."/>
        </authorList>
    </citation>
    <scope>NUCLEOTIDE SEQUENCE</scope>
    <source>
        <strain evidence="1">BPL698</strain>
    </source>
</reference>
<dbReference type="Proteomes" id="UP001207468">
    <property type="component" value="Unassembled WGS sequence"/>
</dbReference>
<evidence type="ECO:0000313" key="1">
    <source>
        <dbReference type="EMBL" id="KAI9511452.1"/>
    </source>
</evidence>
<proteinExistence type="predicted"/>
<dbReference type="EMBL" id="JAGFNK010000021">
    <property type="protein sequence ID" value="KAI9511452.1"/>
    <property type="molecule type" value="Genomic_DNA"/>
</dbReference>
<comment type="caution">
    <text evidence="1">The sequence shown here is derived from an EMBL/GenBank/DDBJ whole genome shotgun (WGS) entry which is preliminary data.</text>
</comment>
<gene>
    <name evidence="1" type="ORF">F5148DRAFT_975182</name>
</gene>
<accession>A0ACC0UK16</accession>
<protein>
    <submittedName>
        <fullName evidence="1">Uncharacterized protein</fullName>
    </submittedName>
</protein>
<organism evidence="1 2">
    <name type="scientific">Russula earlei</name>
    <dbReference type="NCBI Taxonomy" id="71964"/>
    <lineage>
        <taxon>Eukaryota</taxon>
        <taxon>Fungi</taxon>
        <taxon>Dikarya</taxon>
        <taxon>Basidiomycota</taxon>
        <taxon>Agaricomycotina</taxon>
        <taxon>Agaricomycetes</taxon>
        <taxon>Russulales</taxon>
        <taxon>Russulaceae</taxon>
        <taxon>Russula</taxon>
    </lineage>
</organism>
<sequence length="821" mass="90407">YARAVKAELAKDLDTAFRLYVEAGSAYLKHSRAVAYVRAQEQARKDAARALGRAERIKAIKPDLAPVWRDPFASEEQQRVLKDDSVINRINAPLWTTPSQELGAAIATQDPDGLLELSPQQKEVGVLWRRPSEVLASAKVFVFSSDLRPEDIAQRVVADCSLCASIVVSLWHSRRHCSEVWPAFLTTPCPSPTGGYELKILFNGAHRRVVIDDLLPFHPNGSRMCMTSTGKKDIDIWPSLVEKAYLKLMGGYDFPGSNSSADIHALAGWIPDYIEVKSPSFQREQTWSRLCRGFNEGQCILTVGTDTRPIADRGRVKFLPSHCYAVIETEGGSRWLTILDAWVPPENSTEVDDLLDDLTLGDEGHKSIEIAWDDVCALFGSVCVSWNPVIFKNSLVYHGVWRAGHLSPERREESVHCTLRLQLERTKDLQRPLEEVWILLTRHRIDTRRSSEFISLHAELDDGHLDVLKSLTDTAKTRGIYTDNPHVLVRASLSNLARVAVTPSDALGTISLTLSYDGSFNGIGFTVTAYSGFDMRWDEQLHTLPFDLRISGALTAKTSGGNYTLSTYMINPQYRLRVPATTQDGPSTKTRVEISLHALRDLPINAMVTWGQGRRVFALTQSDIIATSGAYTYGFARLYADLPQGDFTLVISAFLPTHLGEFSLLVCSTRWIEVDPIPQEGAGMFAKTIRGEWCVPLTTPPPPVFPLCDPCLPPLSLVAQSDRFPDLFYDVVGHMVGLTRAIPSRCPRPQMSSKLFPATGTGALASSGAFTNARSGAATSQVALRAGQYIIEPAVDGIPGADGTFSLMVYSSSAGTSITPL</sequence>
<evidence type="ECO:0000313" key="2">
    <source>
        <dbReference type="Proteomes" id="UP001207468"/>
    </source>
</evidence>
<name>A0ACC0UK16_9AGAM</name>